<comment type="caution">
    <text evidence="1">The sequence shown here is derived from an EMBL/GenBank/DDBJ whole genome shotgun (WGS) entry which is preliminary data.</text>
</comment>
<evidence type="ECO:0000313" key="2">
    <source>
        <dbReference type="Proteomes" id="UP001152747"/>
    </source>
</evidence>
<dbReference type="EMBL" id="CANHGI010000001">
    <property type="protein sequence ID" value="CAI5438231.1"/>
    <property type="molecule type" value="Genomic_DNA"/>
</dbReference>
<evidence type="ECO:0000313" key="1">
    <source>
        <dbReference type="EMBL" id="CAI5438231.1"/>
    </source>
</evidence>
<organism evidence="1 2">
    <name type="scientific">Caenorhabditis angaria</name>
    <dbReference type="NCBI Taxonomy" id="860376"/>
    <lineage>
        <taxon>Eukaryota</taxon>
        <taxon>Metazoa</taxon>
        <taxon>Ecdysozoa</taxon>
        <taxon>Nematoda</taxon>
        <taxon>Chromadorea</taxon>
        <taxon>Rhabditida</taxon>
        <taxon>Rhabditina</taxon>
        <taxon>Rhabditomorpha</taxon>
        <taxon>Rhabditoidea</taxon>
        <taxon>Rhabditidae</taxon>
        <taxon>Peloderinae</taxon>
        <taxon>Caenorhabditis</taxon>
    </lineage>
</organism>
<proteinExistence type="predicted"/>
<sequence>MVRSVFEQIYSDFIEISVETYIFQFVSLLYEVIIHDYNWTTFQYQPTIFLWLDSAWRKKTKNVKPTELMNGSFNETRAIKV</sequence>
<name>A0A9P1MSI1_9PELO</name>
<protein>
    <submittedName>
        <fullName evidence="1">Uncharacterized protein</fullName>
    </submittedName>
</protein>
<accession>A0A9P1MSI1</accession>
<gene>
    <name evidence="1" type="ORF">CAMP_LOCUS868</name>
</gene>
<reference evidence="1" key="1">
    <citation type="submission" date="2022-11" db="EMBL/GenBank/DDBJ databases">
        <authorList>
            <person name="Kikuchi T."/>
        </authorList>
    </citation>
    <scope>NUCLEOTIDE SEQUENCE</scope>
    <source>
        <strain evidence="1">PS1010</strain>
    </source>
</reference>
<keyword evidence="2" id="KW-1185">Reference proteome</keyword>
<dbReference type="AlphaFoldDB" id="A0A9P1MSI1"/>
<dbReference type="Proteomes" id="UP001152747">
    <property type="component" value="Unassembled WGS sequence"/>
</dbReference>